<name>A0A8K0IA86_COCNU</name>
<proteinExistence type="predicted"/>
<evidence type="ECO:0000313" key="5">
    <source>
        <dbReference type="Proteomes" id="UP000797356"/>
    </source>
</evidence>
<evidence type="ECO:0000313" key="4">
    <source>
        <dbReference type="EMBL" id="KAG1346275.1"/>
    </source>
</evidence>
<dbReference type="AlphaFoldDB" id="A0A8K0IA86"/>
<feature type="compositionally biased region" description="Basic and acidic residues" evidence="3">
    <location>
        <begin position="1"/>
        <end position="12"/>
    </location>
</feature>
<reference evidence="4" key="2">
    <citation type="submission" date="2019-07" db="EMBL/GenBank/DDBJ databases">
        <authorList>
            <person name="Yang Y."/>
            <person name="Bocs S."/>
            <person name="Baudouin L."/>
        </authorList>
    </citation>
    <scope>NUCLEOTIDE SEQUENCE</scope>
    <source>
        <tissue evidence="4">Spear leaf of Hainan Tall coconut</tissue>
    </source>
</reference>
<organism evidence="4 5">
    <name type="scientific">Cocos nucifera</name>
    <name type="common">Coconut palm</name>
    <dbReference type="NCBI Taxonomy" id="13894"/>
    <lineage>
        <taxon>Eukaryota</taxon>
        <taxon>Viridiplantae</taxon>
        <taxon>Streptophyta</taxon>
        <taxon>Embryophyta</taxon>
        <taxon>Tracheophyta</taxon>
        <taxon>Spermatophyta</taxon>
        <taxon>Magnoliopsida</taxon>
        <taxon>Liliopsida</taxon>
        <taxon>Arecaceae</taxon>
        <taxon>Arecoideae</taxon>
        <taxon>Cocoseae</taxon>
        <taxon>Attaleinae</taxon>
        <taxon>Cocos</taxon>
    </lineage>
</organism>
<protein>
    <submittedName>
        <fullName evidence="4">Uncharacterized protein</fullName>
    </submittedName>
</protein>
<keyword evidence="1 2" id="KW-0175">Coiled coil</keyword>
<accession>A0A8K0IA86</accession>
<sequence>MSGDNLGDKPENAGKSATAGAATGSRTVLKDELPIIRSEEALAKIIHGTSTSTITTAAAVLGSSPICKSSDDEEEFLLPEFNQIVVKEFETAQQDLEASAKIPMSSKSDVKDVEMELEIAYLRNLVQCLQEREKSLELQMLEYYGLKEQEATVRELENRLKMNMMEVKLLSLKIESLQDENQKLKIQVSDYSRVMTELESARSMIKLLKKKLKSDGEQARDKLASLQQKIAVLQENEHKDGKNDVEVESKLKRLKEVENEAAELRKENSRLVQEKLDLMQKLESATQMISSATLKAPEVVSILLIRFM</sequence>
<gene>
    <name evidence="4" type="ORF">COCNU_06G001040</name>
</gene>
<dbReference type="PANTHER" id="PTHR31342">
    <property type="entry name" value="PROTEIN CHUP1, CHLOROPLASTIC"/>
    <property type="match status" value="1"/>
</dbReference>
<dbReference type="InterPro" id="IPR040265">
    <property type="entry name" value="CHUP1/IPGA1-like"/>
</dbReference>
<feature type="compositionally biased region" description="Low complexity" evidence="3">
    <location>
        <begin position="13"/>
        <end position="24"/>
    </location>
</feature>
<keyword evidence="5" id="KW-1185">Reference proteome</keyword>
<dbReference type="GO" id="GO:0055028">
    <property type="term" value="C:cortical microtubule"/>
    <property type="evidence" value="ECO:0007669"/>
    <property type="project" value="TreeGrafter"/>
</dbReference>
<dbReference type="GO" id="GO:0072699">
    <property type="term" value="P:protein localization to cortical microtubule cytoskeleton"/>
    <property type="evidence" value="ECO:0007669"/>
    <property type="project" value="TreeGrafter"/>
</dbReference>
<feature type="region of interest" description="Disordered" evidence="3">
    <location>
        <begin position="1"/>
        <end position="24"/>
    </location>
</feature>
<evidence type="ECO:0000256" key="2">
    <source>
        <dbReference type="SAM" id="Coils"/>
    </source>
</evidence>
<dbReference type="OrthoDB" id="1870283at2759"/>
<evidence type="ECO:0000256" key="3">
    <source>
        <dbReference type="SAM" id="MobiDB-lite"/>
    </source>
</evidence>
<reference evidence="4" key="1">
    <citation type="journal article" date="2017" name="Gigascience">
        <title>The genome draft of coconut (Cocos nucifera).</title>
        <authorList>
            <person name="Xiao Y."/>
            <person name="Xu P."/>
            <person name="Fan H."/>
            <person name="Baudouin L."/>
            <person name="Xia W."/>
            <person name="Bocs S."/>
            <person name="Xu J."/>
            <person name="Li Q."/>
            <person name="Guo A."/>
            <person name="Zhou L."/>
            <person name="Li J."/>
            <person name="Wu Y."/>
            <person name="Ma Z."/>
            <person name="Armero A."/>
            <person name="Issali A.E."/>
            <person name="Liu N."/>
            <person name="Peng M."/>
            <person name="Yang Y."/>
        </authorList>
    </citation>
    <scope>NUCLEOTIDE SEQUENCE</scope>
    <source>
        <tissue evidence="4">Spear leaf of Hainan Tall coconut</tissue>
    </source>
</reference>
<dbReference type="PANTHER" id="PTHR31342:SF4">
    <property type="entry name" value="ACTIN BINDING PROTEIN FAMILY"/>
    <property type="match status" value="1"/>
</dbReference>
<feature type="coiled-coil region" evidence="2">
    <location>
        <begin position="146"/>
        <end position="281"/>
    </location>
</feature>
<dbReference type="Proteomes" id="UP000797356">
    <property type="component" value="Chromosome 6"/>
</dbReference>
<comment type="caution">
    <text evidence="4">The sequence shown here is derived from an EMBL/GenBank/DDBJ whole genome shotgun (WGS) entry which is preliminary data.</text>
</comment>
<dbReference type="EMBL" id="CM017877">
    <property type="protein sequence ID" value="KAG1346275.1"/>
    <property type="molecule type" value="Genomic_DNA"/>
</dbReference>
<evidence type="ECO:0000256" key="1">
    <source>
        <dbReference type="ARBA" id="ARBA00023054"/>
    </source>
</evidence>